<feature type="transmembrane region" description="Helical" evidence="9">
    <location>
        <begin position="562"/>
        <end position="583"/>
    </location>
</feature>
<evidence type="ECO:0000259" key="11">
    <source>
        <dbReference type="Pfam" id="PF18139"/>
    </source>
</evidence>
<feature type="domain" description="TRPM-like" evidence="12">
    <location>
        <begin position="315"/>
        <end position="413"/>
    </location>
</feature>
<dbReference type="InterPro" id="IPR005821">
    <property type="entry name" value="Ion_trans_dom"/>
</dbReference>
<evidence type="ECO:0000256" key="3">
    <source>
        <dbReference type="ARBA" id="ARBA00022692"/>
    </source>
</evidence>
<keyword evidence="8" id="KW-0175">Coiled coil</keyword>
<dbReference type="InterPro" id="IPR057366">
    <property type="entry name" value="TRPM-like"/>
</dbReference>
<evidence type="ECO:0000256" key="2">
    <source>
        <dbReference type="ARBA" id="ARBA00022448"/>
    </source>
</evidence>
<feature type="transmembrane region" description="Helical" evidence="9">
    <location>
        <begin position="754"/>
        <end position="774"/>
    </location>
</feature>
<keyword evidence="14" id="KW-1185">Reference proteome</keyword>
<dbReference type="PANTHER" id="PTHR13800:SF12">
    <property type="entry name" value="TRANSIENT RECEPTOR POTENTIAL CATION CHANNEL SUBFAMILY M MEMBER-LIKE 2"/>
    <property type="match status" value="1"/>
</dbReference>
<dbReference type="Pfam" id="PF18139">
    <property type="entry name" value="LSDAT_euk"/>
    <property type="match status" value="1"/>
</dbReference>
<name>A0A9D4L1Z9_DREPO</name>
<reference evidence="13" key="2">
    <citation type="submission" date="2020-11" db="EMBL/GenBank/DDBJ databases">
        <authorList>
            <person name="McCartney M.A."/>
            <person name="Auch B."/>
            <person name="Kono T."/>
            <person name="Mallez S."/>
            <person name="Becker A."/>
            <person name="Gohl D.M."/>
            <person name="Silverstein K.A.T."/>
            <person name="Koren S."/>
            <person name="Bechman K.B."/>
            <person name="Herman A."/>
            <person name="Abrahante J.E."/>
            <person name="Garbe J."/>
        </authorList>
    </citation>
    <scope>NUCLEOTIDE SEQUENCE</scope>
    <source>
        <strain evidence="13">Duluth1</strain>
        <tissue evidence="13">Whole animal</tissue>
    </source>
</reference>
<evidence type="ECO:0000313" key="13">
    <source>
        <dbReference type="EMBL" id="KAH3849829.1"/>
    </source>
</evidence>
<evidence type="ECO:0000256" key="7">
    <source>
        <dbReference type="ARBA" id="ARBA00023303"/>
    </source>
</evidence>
<comment type="subcellular location">
    <subcellularLocation>
        <location evidence="1">Membrane</location>
        <topology evidence="1">Multi-pass membrane protein</topology>
    </subcellularLocation>
</comment>
<dbReference type="InterPro" id="IPR041491">
    <property type="entry name" value="TRPM_SLOG"/>
</dbReference>
<keyword evidence="7" id="KW-0407">Ion channel</keyword>
<evidence type="ECO:0000256" key="8">
    <source>
        <dbReference type="SAM" id="Coils"/>
    </source>
</evidence>
<evidence type="ECO:0000256" key="4">
    <source>
        <dbReference type="ARBA" id="ARBA00022989"/>
    </source>
</evidence>
<feature type="domain" description="Ion transport" evidence="10">
    <location>
        <begin position="665"/>
        <end position="911"/>
    </location>
</feature>
<proteinExistence type="predicted"/>
<keyword evidence="4 9" id="KW-1133">Transmembrane helix</keyword>
<dbReference type="Pfam" id="PF25508">
    <property type="entry name" value="TRPM2"/>
    <property type="match status" value="2"/>
</dbReference>
<keyword evidence="2" id="KW-0813">Transport</keyword>
<evidence type="ECO:0000256" key="6">
    <source>
        <dbReference type="ARBA" id="ARBA00023136"/>
    </source>
</evidence>
<sequence length="1051" mass="120609">MSETTDIQFDGRRGNIAKFVPLDKGTGNVLPMMKSTWGFKQPGLFITVAGSESDFHMETRLYDTVKCDLMKTAIRTGACFLTSGTNSGVAKLVGKKLENSTVSKNVQVVGIIAMDRIHKMDSSTENNSEDSRSENAEDVFFPSKYSKLLDPNHSHFIVVDDAEQRSELERKISYDENKTQIPTVQIVLGGGYETLEAVYHALQTNTPTVVVKGSTGIACGNLICCKMRHMGPSVEKDVREKLKRKFQSKDIEKHVEKIRKCLEKSDLISVYALDSKDGIEKNILEAILKANNDDVVAMLRMTMALKRSDVAKTCIFIEENPMKMEYLEQCMIEAISLDLVEFVKLFLDNGVNFKTFLSKELLLRLYQNIPKTSLLGSLLEKAKNSKCKKDLSLEHVRMLVQKLMGDTFEINLKTYRDQIDGKIMMKNPSQDLFIWSILTVHQDMAKTFWIKGKDALSSALVAYTLLKSLKSKTENTNTKLANTIDECLNEWSELSVGVLSDCNANDEQKTRELLVREVSIWGDTSCFLIAVNSVNKEFIAEKACQTLLNNIWNGGLANENSFFRLLSCMFCPFLAITVLKYNIDNKKYSKNGKGKIHAKTGVGKENSVELNRQNLKKSTDEERSLIGRKPSVEMTTDKHQITPREKLYHFFKAPVIICMYNVLSYIIFLSMFAFLLIFNFGSSLSPLDIALMVWVFTIFTEEVRQMGSPIPSKMCSKLHVYISDVWNKLDIFTIVLFITGMTVRFLPYDGALEAARVMLALNFISFCLRLLHIFSVHKHLGPKLVMMPKMLEDLMYFIVILLVFVVSYAIASHSILYHNSLLTWKTVVQVFRKSYWNIHGELFIDEIEGDQVCTFDEMLWSNGTYPRCPSDVGKIMGPILMGAYIMVASVLLLNVLIAMFTYTFEKMHAETYKHWCFHRYSLISEYDRRPVLCPPLILMNHVALLFKYVYIRCRKDENDQLRNRNFNQKFENDLENQNMRFEKIVAVAYHLKRERRTLENIDCKVDSSQEILRRIEEQLQQLRSAHLEMKQQIDEQRRAPEALAFRHEPRL</sequence>
<feature type="transmembrane region" description="Helical" evidence="9">
    <location>
        <begin position="879"/>
        <end position="904"/>
    </location>
</feature>
<keyword evidence="5" id="KW-0406">Ion transport</keyword>
<dbReference type="InterPro" id="IPR050927">
    <property type="entry name" value="TRPM"/>
</dbReference>
<evidence type="ECO:0000256" key="9">
    <source>
        <dbReference type="SAM" id="Phobius"/>
    </source>
</evidence>
<reference evidence="13" key="1">
    <citation type="journal article" date="2019" name="bioRxiv">
        <title>The Genome of the Zebra Mussel, Dreissena polymorpha: A Resource for Invasive Species Research.</title>
        <authorList>
            <person name="McCartney M.A."/>
            <person name="Auch B."/>
            <person name="Kono T."/>
            <person name="Mallez S."/>
            <person name="Zhang Y."/>
            <person name="Obille A."/>
            <person name="Becker A."/>
            <person name="Abrahante J.E."/>
            <person name="Garbe J."/>
            <person name="Badalamenti J.P."/>
            <person name="Herman A."/>
            <person name="Mangelson H."/>
            <person name="Liachko I."/>
            <person name="Sullivan S."/>
            <person name="Sone E.D."/>
            <person name="Koren S."/>
            <person name="Silverstein K.A.T."/>
            <person name="Beckman K.B."/>
            <person name="Gohl D.M."/>
        </authorList>
    </citation>
    <scope>NUCLEOTIDE SEQUENCE</scope>
    <source>
        <strain evidence="13">Duluth1</strain>
        <tissue evidence="13">Whole animal</tissue>
    </source>
</reference>
<protein>
    <submittedName>
        <fullName evidence="13">Uncharacterized protein</fullName>
    </submittedName>
</protein>
<dbReference type="PANTHER" id="PTHR13800">
    <property type="entry name" value="TRANSIENT RECEPTOR POTENTIAL CATION CHANNEL, SUBFAMILY M, MEMBER 6"/>
    <property type="match status" value="1"/>
</dbReference>
<evidence type="ECO:0000259" key="12">
    <source>
        <dbReference type="Pfam" id="PF25508"/>
    </source>
</evidence>
<keyword evidence="6 9" id="KW-0472">Membrane</keyword>
<evidence type="ECO:0000313" key="14">
    <source>
        <dbReference type="Proteomes" id="UP000828390"/>
    </source>
</evidence>
<feature type="transmembrane region" description="Helical" evidence="9">
    <location>
        <begin position="653"/>
        <end position="678"/>
    </location>
</feature>
<dbReference type="GO" id="GO:0005886">
    <property type="term" value="C:plasma membrane"/>
    <property type="evidence" value="ECO:0007669"/>
    <property type="project" value="TreeGrafter"/>
</dbReference>
<dbReference type="GO" id="GO:0099604">
    <property type="term" value="F:ligand-gated calcium channel activity"/>
    <property type="evidence" value="ECO:0007669"/>
    <property type="project" value="TreeGrafter"/>
</dbReference>
<comment type="caution">
    <text evidence="13">The sequence shown here is derived from an EMBL/GenBank/DDBJ whole genome shotgun (WGS) entry which is preliminary data.</text>
</comment>
<gene>
    <name evidence="13" type="ORF">DPMN_092233</name>
</gene>
<feature type="domain" description="TRPM-like" evidence="12">
    <location>
        <begin position="423"/>
        <end position="540"/>
    </location>
</feature>
<dbReference type="EMBL" id="JAIWYP010000003">
    <property type="protein sequence ID" value="KAH3849829.1"/>
    <property type="molecule type" value="Genomic_DNA"/>
</dbReference>
<feature type="domain" description="TRPM SLOG" evidence="11">
    <location>
        <begin position="22"/>
        <end position="248"/>
    </location>
</feature>
<feature type="transmembrane region" description="Helical" evidence="9">
    <location>
        <begin position="725"/>
        <end position="748"/>
    </location>
</feature>
<keyword evidence="3 9" id="KW-0812">Transmembrane</keyword>
<dbReference type="AlphaFoldDB" id="A0A9D4L1Z9"/>
<organism evidence="13 14">
    <name type="scientific">Dreissena polymorpha</name>
    <name type="common">Zebra mussel</name>
    <name type="synonym">Mytilus polymorpha</name>
    <dbReference type="NCBI Taxonomy" id="45954"/>
    <lineage>
        <taxon>Eukaryota</taxon>
        <taxon>Metazoa</taxon>
        <taxon>Spiralia</taxon>
        <taxon>Lophotrochozoa</taxon>
        <taxon>Mollusca</taxon>
        <taxon>Bivalvia</taxon>
        <taxon>Autobranchia</taxon>
        <taxon>Heteroconchia</taxon>
        <taxon>Euheterodonta</taxon>
        <taxon>Imparidentia</taxon>
        <taxon>Neoheterodontei</taxon>
        <taxon>Myida</taxon>
        <taxon>Dreissenoidea</taxon>
        <taxon>Dreissenidae</taxon>
        <taxon>Dreissena</taxon>
    </lineage>
</organism>
<dbReference type="Proteomes" id="UP000828390">
    <property type="component" value="Unassembled WGS sequence"/>
</dbReference>
<evidence type="ECO:0000256" key="1">
    <source>
        <dbReference type="ARBA" id="ARBA00004141"/>
    </source>
</evidence>
<evidence type="ECO:0000259" key="10">
    <source>
        <dbReference type="Pfam" id="PF00520"/>
    </source>
</evidence>
<feature type="coiled-coil region" evidence="8">
    <location>
        <begin position="998"/>
        <end position="1039"/>
    </location>
</feature>
<accession>A0A9D4L1Z9</accession>
<feature type="transmembrane region" description="Helical" evidence="9">
    <location>
        <begin position="794"/>
        <end position="816"/>
    </location>
</feature>
<dbReference type="Pfam" id="PF00520">
    <property type="entry name" value="Ion_trans"/>
    <property type="match status" value="1"/>
</dbReference>
<evidence type="ECO:0000256" key="5">
    <source>
        <dbReference type="ARBA" id="ARBA00023065"/>
    </source>
</evidence>